<gene>
    <name evidence="1" type="ORF">EAS64_31245</name>
</gene>
<protein>
    <submittedName>
        <fullName evidence="1">Uncharacterized protein</fullName>
    </submittedName>
</protein>
<sequence length="688" mass="70438">MAVHQRLSWLGRKPALYATLGAALAVIAGGAWTSAAGAASAAVPVASAAVQVSASPLGISLAPWDGIYSTTGSTTYTGSKIAAAAESMLKAAGVNQIHYGGGTTADDYNWQTDRETGKTYNDGLDFAKVSAAARGLGAQTFATVNYGSGTPALAAAWVKQSQKAGQGVSYWEIGNENYGCWETDQFLKTCPGWSTQADVQTLATSYATHAADFMAAMKAQDPNAKLGVPWAFDATVPGAFVGFNNVWNDTVLGTDAADISFVDAHWYPFGKTVPSDQKVIQSVIQIPAEYATIQAELNANVPGAKVIVGETGVSYLETSIPCKPAGALFAAGDALEWLAAGAQGVDWWPMDTNTNANYTGTNCKADEAMFSNPANPAKANPQPLTPYVGYLMASALAKPGSQLSTLTQQGDVLGFQSVSSGHVAVAFINTSTSAAETVNIPAALTGPLSKQSYSAGNQNSSNTRIVTSATTASAIAGGLKLPAESITVLQTIKPSAITVGTSSSSNTFKAGTKLAIKGKLTLNNVAAPAGVSVKITRKVTSGKGTNATLTAKTVSGGGFSVTDLPPATGKYTYIASYSSNSYAPASRAVVVTVTAAKPSLKLAVSAKSVRPGTKVTVTATLGAPHVNKTLVIYAQVKGGAKKVIKRGTVNSKGHLSVVLAVKANTTFTVTFSGDTWYTSGSATAAVKA</sequence>
<dbReference type="InterPro" id="IPR017853">
    <property type="entry name" value="GH"/>
</dbReference>
<accession>A0A6P2BUL5</accession>
<organism evidence="1 2">
    <name type="scientific">Trebonia kvetii</name>
    <dbReference type="NCBI Taxonomy" id="2480626"/>
    <lineage>
        <taxon>Bacteria</taxon>
        <taxon>Bacillati</taxon>
        <taxon>Actinomycetota</taxon>
        <taxon>Actinomycetes</taxon>
        <taxon>Streptosporangiales</taxon>
        <taxon>Treboniaceae</taxon>
        <taxon>Trebonia</taxon>
    </lineage>
</organism>
<dbReference type="OrthoDB" id="9758333at2"/>
<dbReference type="Proteomes" id="UP000460272">
    <property type="component" value="Unassembled WGS sequence"/>
</dbReference>
<keyword evidence="2" id="KW-1185">Reference proteome</keyword>
<dbReference type="RefSeq" id="WP_145858859.1">
    <property type="nucleotide sequence ID" value="NZ_RPFW01000006.1"/>
</dbReference>
<reference evidence="1 2" key="1">
    <citation type="submission" date="2018-11" db="EMBL/GenBank/DDBJ databases">
        <title>Trebonia kvetii gen.nov., sp.nov., a novel acidophilic actinobacterium, and proposal of the new actinobacterial family Treboniaceae fam. nov.</title>
        <authorList>
            <person name="Rapoport D."/>
            <person name="Sagova-Mareckova M."/>
            <person name="Sedlacek I."/>
            <person name="Provaznik J."/>
            <person name="Kralova S."/>
            <person name="Pavlinic D."/>
            <person name="Benes V."/>
            <person name="Kopecky J."/>
        </authorList>
    </citation>
    <scope>NUCLEOTIDE SEQUENCE [LARGE SCALE GENOMIC DNA]</scope>
    <source>
        <strain evidence="1 2">15Tr583</strain>
    </source>
</reference>
<dbReference type="AlphaFoldDB" id="A0A6P2BUL5"/>
<evidence type="ECO:0000313" key="2">
    <source>
        <dbReference type="Proteomes" id="UP000460272"/>
    </source>
</evidence>
<comment type="caution">
    <text evidence="1">The sequence shown here is derived from an EMBL/GenBank/DDBJ whole genome shotgun (WGS) entry which is preliminary data.</text>
</comment>
<name>A0A6P2BUL5_9ACTN</name>
<proteinExistence type="predicted"/>
<dbReference type="Gene3D" id="3.20.20.80">
    <property type="entry name" value="Glycosidases"/>
    <property type="match status" value="1"/>
</dbReference>
<dbReference type="SUPFAM" id="SSF51445">
    <property type="entry name" value="(Trans)glycosidases"/>
    <property type="match status" value="1"/>
</dbReference>
<evidence type="ECO:0000313" key="1">
    <source>
        <dbReference type="EMBL" id="TVZ01916.1"/>
    </source>
</evidence>
<dbReference type="EMBL" id="RPFW01000006">
    <property type="protein sequence ID" value="TVZ01916.1"/>
    <property type="molecule type" value="Genomic_DNA"/>
</dbReference>